<dbReference type="SUPFAM" id="SSF53756">
    <property type="entry name" value="UDP-Glycosyltransferase/glycogen phosphorylase"/>
    <property type="match status" value="1"/>
</dbReference>
<keyword evidence="1" id="KW-0328">Glycosyltransferase</keyword>
<keyword evidence="2 4" id="KW-0808">Transferase</keyword>
<dbReference type="SUPFAM" id="SSF53697">
    <property type="entry name" value="SIS domain"/>
    <property type="match status" value="1"/>
</dbReference>
<dbReference type="InterPro" id="IPR035461">
    <property type="entry name" value="GmhA/DiaA"/>
</dbReference>
<comment type="caution">
    <text evidence="4">The sequence shown here is derived from an EMBL/GenBank/DDBJ whole genome shotgun (WGS) entry which is preliminary data.</text>
</comment>
<dbReference type="InterPro" id="IPR046348">
    <property type="entry name" value="SIS_dom_sf"/>
</dbReference>
<dbReference type="PANTHER" id="PTHR45947">
    <property type="entry name" value="SULFOQUINOVOSYL TRANSFERASE SQD2"/>
    <property type="match status" value="1"/>
</dbReference>
<dbReference type="PANTHER" id="PTHR45947:SF3">
    <property type="entry name" value="SULFOQUINOVOSYL TRANSFERASE SQD2"/>
    <property type="match status" value="1"/>
</dbReference>
<proteinExistence type="predicted"/>
<dbReference type="InterPro" id="IPR001347">
    <property type="entry name" value="SIS_dom"/>
</dbReference>
<dbReference type="Pfam" id="PF13580">
    <property type="entry name" value="SIS_2"/>
    <property type="match status" value="1"/>
</dbReference>
<evidence type="ECO:0000313" key="5">
    <source>
        <dbReference type="Proteomes" id="UP000521922"/>
    </source>
</evidence>
<dbReference type="EMBL" id="JACCBB010000001">
    <property type="protein sequence ID" value="NYD23756.1"/>
    <property type="molecule type" value="Genomic_DNA"/>
</dbReference>
<dbReference type="InterPro" id="IPR050194">
    <property type="entry name" value="Glycosyltransferase_grp1"/>
</dbReference>
<dbReference type="EC" id="2.7.1.33" evidence="4"/>
<evidence type="ECO:0000256" key="2">
    <source>
        <dbReference type="ARBA" id="ARBA00022679"/>
    </source>
</evidence>
<evidence type="ECO:0000259" key="3">
    <source>
        <dbReference type="PROSITE" id="PS51464"/>
    </source>
</evidence>
<organism evidence="4 5">
    <name type="scientific">Kineococcus aurantiacus</name>
    <dbReference type="NCBI Taxonomy" id="37633"/>
    <lineage>
        <taxon>Bacteria</taxon>
        <taxon>Bacillati</taxon>
        <taxon>Actinomycetota</taxon>
        <taxon>Actinomycetes</taxon>
        <taxon>Kineosporiales</taxon>
        <taxon>Kineosporiaceae</taxon>
        <taxon>Kineococcus</taxon>
    </lineage>
</organism>
<dbReference type="GO" id="GO:0097367">
    <property type="term" value="F:carbohydrate derivative binding"/>
    <property type="evidence" value="ECO:0007669"/>
    <property type="project" value="InterPro"/>
</dbReference>
<dbReference type="PROSITE" id="PS51464">
    <property type="entry name" value="SIS"/>
    <property type="match status" value="1"/>
</dbReference>
<dbReference type="Pfam" id="PF00534">
    <property type="entry name" value="Glycos_transf_1"/>
    <property type="match status" value="1"/>
</dbReference>
<dbReference type="InterPro" id="IPR001296">
    <property type="entry name" value="Glyco_trans_1"/>
</dbReference>
<dbReference type="CDD" id="cd05006">
    <property type="entry name" value="SIS_GmhA"/>
    <property type="match status" value="1"/>
</dbReference>
<evidence type="ECO:0000256" key="1">
    <source>
        <dbReference type="ARBA" id="ARBA00022676"/>
    </source>
</evidence>
<dbReference type="AlphaFoldDB" id="A0A7Y9DNA8"/>
<dbReference type="Gene3D" id="3.40.50.2000">
    <property type="entry name" value="Glycogen Phosphorylase B"/>
    <property type="match status" value="2"/>
</dbReference>
<sequence length="617" mass="65584">MRIAMVSEHASPLAVLGGVDAGGQNVHVAALAGALADRGHDVVVHTRRDDPDLPERVWLRPGVEVVHVDAGPAAPVPKDDLPPHMPRFSEVLRQSWQRERPDVVHAHFWMSGTAALPAARALRIPVVQTFHALGSVKRRYQGAEDTSPPQRLDAERALARDVDLVIATCRDEVAELRAAGAPPRRVQVVPCGVEAARFTGATGPDRADDVVGPRRPGCRTRLLSVGRLVPRKGFEAAVRAMEFLPDAELVIAGGPAAHDLDGDHEAVRLQKVAVELGIADRVRLVGRVSPDDLPALLASADVLLATPWYEPFGIAVLEAMAAGLPVVATAVGGMLDTVRDQRTGRLVPVDARGRVDPEDLADAVAGVLDDPRVAHAMGAAGRRAARERYDWARVAAATESAYQLLLDDGPVVPTTREYVRGHVGELAGVLKALEAETDRIDRWGRELVGVVDHGGRLLVAGNGGSAAEAQHLTAELVGRFVGERRPLSAIALHAETSAVTAIANDYGVEEVFARQVEAHGRPGDVLLLVSTSGRSPNLLRAAERARELGLTVWALTSSAHNPLRALADDTLGFPGPSTSAVQEGHLMAVHALCVAVEAHLPARRTVDLTAVEREVLA</sequence>
<dbReference type="GO" id="GO:1901137">
    <property type="term" value="P:carbohydrate derivative biosynthetic process"/>
    <property type="evidence" value="ECO:0007669"/>
    <property type="project" value="UniProtKB-ARBA"/>
</dbReference>
<accession>A0A7Y9DNA8</accession>
<feature type="domain" description="SIS" evidence="3">
    <location>
        <begin position="447"/>
        <end position="602"/>
    </location>
</feature>
<reference evidence="4 5" key="1">
    <citation type="submission" date="2020-07" db="EMBL/GenBank/DDBJ databases">
        <title>Sequencing the genomes of 1000 actinobacteria strains.</title>
        <authorList>
            <person name="Klenk H.-P."/>
        </authorList>
    </citation>
    <scope>NUCLEOTIDE SEQUENCE [LARGE SCALE GENOMIC DNA]</scope>
    <source>
        <strain evidence="4 5">DSM 7487</strain>
    </source>
</reference>
<keyword evidence="4" id="KW-0418">Kinase</keyword>
<name>A0A7Y9DNA8_9ACTN</name>
<dbReference type="Gene3D" id="3.40.50.10490">
    <property type="entry name" value="Glucose-6-phosphate isomerase like protein, domain 1"/>
    <property type="match status" value="1"/>
</dbReference>
<dbReference type="Proteomes" id="UP000521922">
    <property type="component" value="Unassembled WGS sequence"/>
</dbReference>
<keyword evidence="5" id="KW-1185">Reference proteome</keyword>
<dbReference type="Pfam" id="PF13439">
    <property type="entry name" value="Glyco_transf_4"/>
    <property type="match status" value="1"/>
</dbReference>
<dbReference type="GO" id="GO:0004594">
    <property type="term" value="F:pantothenate kinase activity"/>
    <property type="evidence" value="ECO:0007669"/>
    <property type="project" value="UniProtKB-EC"/>
</dbReference>
<evidence type="ECO:0000313" key="4">
    <source>
        <dbReference type="EMBL" id="NYD23756.1"/>
    </source>
</evidence>
<gene>
    <name evidence="4" type="ORF">BJ968_003296</name>
</gene>
<dbReference type="GO" id="GO:0016758">
    <property type="term" value="F:hexosyltransferase activity"/>
    <property type="evidence" value="ECO:0007669"/>
    <property type="project" value="TreeGrafter"/>
</dbReference>
<protein>
    <submittedName>
        <fullName evidence="4">Type III pantothenate kinase</fullName>
        <ecNumber evidence="4">2.7.1.33</ecNumber>
    </submittedName>
</protein>
<dbReference type="InterPro" id="IPR028098">
    <property type="entry name" value="Glyco_trans_4-like_N"/>
</dbReference>